<evidence type="ECO:0000259" key="15">
    <source>
        <dbReference type="Pfam" id="PF12632"/>
    </source>
</evidence>
<dbReference type="GO" id="GO:0005886">
    <property type="term" value="C:plasma membrane"/>
    <property type="evidence" value="ECO:0007669"/>
    <property type="project" value="UniProtKB-SubCell"/>
</dbReference>
<organism evidence="16 17">
    <name type="scientific">Cephalotrichum gorgonifer</name>
    <dbReference type="NCBI Taxonomy" id="2041049"/>
    <lineage>
        <taxon>Eukaryota</taxon>
        <taxon>Fungi</taxon>
        <taxon>Dikarya</taxon>
        <taxon>Ascomycota</taxon>
        <taxon>Pezizomycotina</taxon>
        <taxon>Sordariomycetes</taxon>
        <taxon>Hypocreomycetidae</taxon>
        <taxon>Microascales</taxon>
        <taxon>Microascaceae</taxon>
        <taxon>Cephalotrichum</taxon>
    </lineage>
</organism>
<keyword evidence="11 14" id="KW-0472">Membrane</keyword>
<gene>
    <name evidence="16" type="ORF">DNG_00573</name>
</gene>
<evidence type="ECO:0000256" key="8">
    <source>
        <dbReference type="ARBA" id="ARBA00022949"/>
    </source>
</evidence>
<evidence type="ECO:0000256" key="11">
    <source>
        <dbReference type="ARBA" id="ARBA00023136"/>
    </source>
</evidence>
<keyword evidence="17" id="KW-1185">Reference proteome</keyword>
<dbReference type="GO" id="GO:0098609">
    <property type="term" value="P:cell-cell adhesion"/>
    <property type="evidence" value="ECO:0007669"/>
    <property type="project" value="InterPro"/>
</dbReference>
<comment type="similarity">
    <text evidence="4">Belongs to the vezatin family.</text>
</comment>
<keyword evidence="9 14" id="KW-1133">Transmembrane helix</keyword>
<keyword evidence="8" id="KW-0965">Cell junction</keyword>
<evidence type="ECO:0000256" key="13">
    <source>
        <dbReference type="SAM" id="MobiDB-lite"/>
    </source>
</evidence>
<evidence type="ECO:0000256" key="1">
    <source>
        <dbReference type="ARBA" id="ARBA00004123"/>
    </source>
</evidence>
<evidence type="ECO:0000256" key="12">
    <source>
        <dbReference type="ARBA" id="ARBA00023242"/>
    </source>
</evidence>
<proteinExistence type="inferred from homology"/>
<dbReference type="GO" id="GO:0017022">
    <property type="term" value="F:myosin binding"/>
    <property type="evidence" value="ECO:0007669"/>
    <property type="project" value="InterPro"/>
</dbReference>
<evidence type="ECO:0000256" key="2">
    <source>
        <dbReference type="ARBA" id="ARBA00004536"/>
    </source>
</evidence>
<dbReference type="PANTHER" id="PTHR15989">
    <property type="entry name" value="VEZATIN"/>
    <property type="match status" value="1"/>
</dbReference>
<evidence type="ECO:0000313" key="16">
    <source>
        <dbReference type="EMBL" id="SPN97057.1"/>
    </source>
</evidence>
<evidence type="ECO:0000256" key="4">
    <source>
        <dbReference type="ARBA" id="ARBA00007245"/>
    </source>
</evidence>
<dbReference type="Pfam" id="PF12632">
    <property type="entry name" value="Vezatin"/>
    <property type="match status" value="1"/>
</dbReference>
<dbReference type="EMBL" id="ONZQ02000001">
    <property type="protein sequence ID" value="SPN97057.1"/>
    <property type="molecule type" value="Genomic_DNA"/>
</dbReference>
<name>A0AAE8SR04_9PEZI</name>
<reference evidence="16" key="1">
    <citation type="submission" date="2018-03" db="EMBL/GenBank/DDBJ databases">
        <authorList>
            <person name="Guldener U."/>
        </authorList>
    </citation>
    <scope>NUCLEOTIDE SEQUENCE</scope>
</reference>
<keyword evidence="6" id="KW-1003">Cell membrane</keyword>
<dbReference type="PANTHER" id="PTHR15989:SF5">
    <property type="entry name" value="VEZATIN"/>
    <property type="match status" value="1"/>
</dbReference>
<evidence type="ECO:0000256" key="6">
    <source>
        <dbReference type="ARBA" id="ARBA00022475"/>
    </source>
</evidence>
<feature type="compositionally biased region" description="Basic and acidic residues" evidence="13">
    <location>
        <begin position="1"/>
        <end position="10"/>
    </location>
</feature>
<keyword evidence="12" id="KW-0539">Nucleus</keyword>
<feature type="domain" description="Myosin-binding" evidence="15">
    <location>
        <begin position="155"/>
        <end position="432"/>
    </location>
</feature>
<evidence type="ECO:0000256" key="14">
    <source>
        <dbReference type="SAM" id="Phobius"/>
    </source>
</evidence>
<feature type="region of interest" description="Disordered" evidence="13">
    <location>
        <begin position="564"/>
        <end position="584"/>
    </location>
</feature>
<dbReference type="GO" id="GO:0005634">
    <property type="term" value="C:nucleus"/>
    <property type="evidence" value="ECO:0007669"/>
    <property type="project" value="UniProtKB-SubCell"/>
</dbReference>
<feature type="region of interest" description="Disordered" evidence="13">
    <location>
        <begin position="1"/>
        <end position="65"/>
    </location>
</feature>
<feature type="transmembrane region" description="Helical" evidence="14">
    <location>
        <begin position="145"/>
        <end position="163"/>
    </location>
</feature>
<evidence type="ECO:0000256" key="10">
    <source>
        <dbReference type="ARBA" id="ARBA00023054"/>
    </source>
</evidence>
<evidence type="ECO:0000256" key="3">
    <source>
        <dbReference type="ARBA" id="ARBA00004651"/>
    </source>
</evidence>
<comment type="subcellular location">
    <subcellularLocation>
        <location evidence="2">Cell junction</location>
        <location evidence="2">Adherens junction</location>
    </subcellularLocation>
    <subcellularLocation>
        <location evidence="3">Cell membrane</location>
        <topology evidence="3">Multi-pass membrane protein</topology>
    </subcellularLocation>
    <subcellularLocation>
        <location evidence="1">Nucleus</location>
    </subcellularLocation>
</comment>
<keyword evidence="7 14" id="KW-0812">Transmembrane</keyword>
<feature type="transmembrane region" description="Helical" evidence="14">
    <location>
        <begin position="175"/>
        <end position="193"/>
    </location>
</feature>
<dbReference type="InterPro" id="IPR026859">
    <property type="entry name" value="Myosin-bd"/>
</dbReference>
<evidence type="ECO:0000256" key="7">
    <source>
        <dbReference type="ARBA" id="ARBA00022692"/>
    </source>
</evidence>
<dbReference type="AlphaFoldDB" id="A0AAE8SR04"/>
<evidence type="ECO:0000256" key="5">
    <source>
        <dbReference type="ARBA" id="ARBA00018125"/>
    </source>
</evidence>
<accession>A0AAE8SR04</accession>
<evidence type="ECO:0000256" key="9">
    <source>
        <dbReference type="ARBA" id="ARBA00022989"/>
    </source>
</evidence>
<sequence>MEPVLEDHTPLADYLIGEGEGDASDWNTPDLEPDLSSPPSSPGFAPKGRPTVRSRFRPNAPPPLNVIIPKRTPLGRLRSKYSSVVASHIDQADNTKFLERFRYTIVASQLLAGHLGFSQNTFVAHGAESTTGDGQNNDLPPDPSVLFSVTGTILVAFIAAWMAAGGYESLTKRRLIFLAFVLTLVILVAPVYFKRQWLRYRRDQALSEVSDFVSISQGLDSAIGAAVSLIQEVELVSRGYRISTPLPPISRIEDRSQTRRCLRLRKALRMCFSDTINTYCHASTVVRGFSEQLDFEKYCDIYDISDFDMSDATLGYSEEEFDDLESLRTLKVLAARFYTVRKIFLCALLAQEANTENNDLLRWTTAVEALKSLRETTAGAYERLRAILVEEESFPNPTTPKLPLTPNRERWRSQLRKIGSLSTGIRGLQAKLHLLREESDRALDSSSDITELGPTLMSQYDSIGADLKDLVQAWEEGRAALALGIDRNEKRLSSMSTLISPVSSLNGLTTVDEGTVQDALKILNGESPPSASDYPSNDVEEVFEAMALPRSRPRSLLTRDERIAKMKDERERKEAARERAEASRGMLRELETVINLRPRKRQSEPASRVVSM</sequence>
<keyword evidence="10" id="KW-0175">Coiled coil</keyword>
<evidence type="ECO:0000313" key="17">
    <source>
        <dbReference type="Proteomes" id="UP001187682"/>
    </source>
</evidence>
<protein>
    <recommendedName>
        <fullName evidence="5">Vezatin</fullName>
    </recommendedName>
</protein>
<dbReference type="Proteomes" id="UP001187682">
    <property type="component" value="Unassembled WGS sequence"/>
</dbReference>
<dbReference type="InterPro" id="IPR026858">
    <property type="entry name" value="Vezatin"/>
</dbReference>
<comment type="caution">
    <text evidence="16">The sequence shown here is derived from an EMBL/GenBank/DDBJ whole genome shotgun (WGS) entry which is preliminary data.</text>
</comment>